<keyword evidence="1" id="KW-0802">TPR repeat</keyword>
<dbReference type="OrthoDB" id="1658288at2759"/>
<dbReference type="Pfam" id="PF13374">
    <property type="entry name" value="TPR_10"/>
    <property type="match status" value="1"/>
</dbReference>
<name>A0A8H7AT31_9EURO</name>
<gene>
    <name evidence="3" type="ORF">GJ744_001446</name>
</gene>
<organism evidence="3 4">
    <name type="scientific">Endocarpon pusillum</name>
    <dbReference type="NCBI Taxonomy" id="364733"/>
    <lineage>
        <taxon>Eukaryota</taxon>
        <taxon>Fungi</taxon>
        <taxon>Dikarya</taxon>
        <taxon>Ascomycota</taxon>
        <taxon>Pezizomycotina</taxon>
        <taxon>Eurotiomycetes</taxon>
        <taxon>Chaetothyriomycetidae</taxon>
        <taxon>Verrucariales</taxon>
        <taxon>Verrucariaceae</taxon>
        <taxon>Endocarpon</taxon>
    </lineage>
</organism>
<dbReference type="PROSITE" id="PS50005">
    <property type="entry name" value="TPR"/>
    <property type="match status" value="1"/>
</dbReference>
<reference evidence="3" key="1">
    <citation type="submission" date="2020-02" db="EMBL/GenBank/DDBJ databases">
        <authorList>
            <person name="Palmer J.M."/>
        </authorList>
    </citation>
    <scope>NUCLEOTIDE SEQUENCE</scope>
    <source>
        <strain evidence="3">EPUS1.4</strain>
        <tissue evidence="3">Thallus</tissue>
    </source>
</reference>
<dbReference type="EMBL" id="JAACFV010000012">
    <property type="protein sequence ID" value="KAF7512511.1"/>
    <property type="molecule type" value="Genomic_DNA"/>
</dbReference>
<dbReference type="InterPro" id="IPR019734">
    <property type="entry name" value="TPR_rpt"/>
</dbReference>
<evidence type="ECO:0008006" key="5">
    <source>
        <dbReference type="Google" id="ProtNLM"/>
    </source>
</evidence>
<evidence type="ECO:0000313" key="3">
    <source>
        <dbReference type="EMBL" id="KAF7512511.1"/>
    </source>
</evidence>
<sequence length="196" mass="22337">MRQKRWEKAEEIFQRILEVSTKDSSKIHRARWDAFRNLGKLYQSTDKLPEAEVAYSRALKEQMRHGANSGVINLTMMGLGDVYFGMKHLTLAAQMYESVLNLQATRPNADYIMRTIAAKELAYIYMAMKRYGEAETLFLRAKDGYTEWLGPSDQRTLDVARELQRINARRAESARASPRPHAIQETPCSGGESGSS</sequence>
<dbReference type="SMART" id="SM00028">
    <property type="entry name" value="TPR"/>
    <property type="match status" value="3"/>
</dbReference>
<accession>A0A8H7AT31</accession>
<feature type="repeat" description="TPR" evidence="1">
    <location>
        <begin position="32"/>
        <end position="65"/>
    </location>
</feature>
<dbReference type="Proteomes" id="UP000606974">
    <property type="component" value="Unassembled WGS sequence"/>
</dbReference>
<dbReference type="AlphaFoldDB" id="A0A8H7AT31"/>
<evidence type="ECO:0000256" key="2">
    <source>
        <dbReference type="SAM" id="MobiDB-lite"/>
    </source>
</evidence>
<dbReference type="InterPro" id="IPR011990">
    <property type="entry name" value="TPR-like_helical_dom_sf"/>
</dbReference>
<keyword evidence="4" id="KW-1185">Reference proteome</keyword>
<evidence type="ECO:0000313" key="4">
    <source>
        <dbReference type="Proteomes" id="UP000606974"/>
    </source>
</evidence>
<evidence type="ECO:0000256" key="1">
    <source>
        <dbReference type="PROSITE-ProRule" id="PRU00339"/>
    </source>
</evidence>
<feature type="region of interest" description="Disordered" evidence="2">
    <location>
        <begin position="169"/>
        <end position="196"/>
    </location>
</feature>
<comment type="caution">
    <text evidence="3">The sequence shown here is derived from an EMBL/GenBank/DDBJ whole genome shotgun (WGS) entry which is preliminary data.</text>
</comment>
<dbReference type="Pfam" id="PF13424">
    <property type="entry name" value="TPR_12"/>
    <property type="match status" value="1"/>
</dbReference>
<proteinExistence type="predicted"/>
<dbReference type="SUPFAM" id="SSF48452">
    <property type="entry name" value="TPR-like"/>
    <property type="match status" value="1"/>
</dbReference>
<dbReference type="Gene3D" id="1.25.40.10">
    <property type="entry name" value="Tetratricopeptide repeat domain"/>
    <property type="match status" value="1"/>
</dbReference>
<protein>
    <recommendedName>
        <fullName evidence="5">MalT-like TPR region domain-containing protein</fullName>
    </recommendedName>
</protein>